<gene>
    <name evidence="3" type="ORF">DJ013_01655</name>
</gene>
<feature type="chain" id="PRO_5016256334" evidence="1">
    <location>
        <begin position="20"/>
        <end position="225"/>
    </location>
</feature>
<proteinExistence type="predicted"/>
<organism evidence="3 4">
    <name type="scientific">Arcticibacterium luteifluviistationis</name>
    <dbReference type="NCBI Taxonomy" id="1784714"/>
    <lineage>
        <taxon>Bacteria</taxon>
        <taxon>Pseudomonadati</taxon>
        <taxon>Bacteroidota</taxon>
        <taxon>Cytophagia</taxon>
        <taxon>Cytophagales</taxon>
        <taxon>Leadbetterellaceae</taxon>
        <taxon>Arcticibacterium</taxon>
    </lineage>
</organism>
<evidence type="ECO:0000313" key="4">
    <source>
        <dbReference type="Proteomes" id="UP000249873"/>
    </source>
</evidence>
<sequence>MKKQFFLLFISLVSLNASAQWIKLFDGKTFDNWHIYNHPGEPVSDKWTIKDGAMVFNPEGKSDWKVNDLVTDKDFENFELRLEWKIEKGGNSGIFYGVKEDAKLRTPYMSGPEIQVLDNENHPDGKNGANRLAGSLYDMIPSKSKAKPYENWNKVKIVKKNNVMTIWQNGELAVTFPTTGPEWDKMVAGSKFKGWDDFGKYASGKIGLQDHRNVVSFRKIKIKEL</sequence>
<reference evidence="3 4" key="1">
    <citation type="submission" date="2018-05" db="EMBL/GenBank/DDBJ databases">
        <title>Complete genome sequence of Arcticibacterium luteifluviistationis SM1504T, a cytophagaceae bacterium isolated from Arctic surface seawater.</title>
        <authorList>
            <person name="Li Y."/>
            <person name="Qin Q.-L."/>
        </authorList>
    </citation>
    <scope>NUCLEOTIDE SEQUENCE [LARGE SCALE GENOMIC DNA]</scope>
    <source>
        <strain evidence="3 4">SM1504</strain>
    </source>
</reference>
<dbReference type="Proteomes" id="UP000249873">
    <property type="component" value="Chromosome"/>
</dbReference>
<evidence type="ECO:0000259" key="2">
    <source>
        <dbReference type="Pfam" id="PF06439"/>
    </source>
</evidence>
<dbReference type="GO" id="GO:0016787">
    <property type="term" value="F:hydrolase activity"/>
    <property type="evidence" value="ECO:0007669"/>
    <property type="project" value="InterPro"/>
</dbReference>
<dbReference type="Pfam" id="PF06439">
    <property type="entry name" value="3keto-disac_hyd"/>
    <property type="match status" value="1"/>
</dbReference>
<feature type="signal peptide" evidence="1">
    <location>
        <begin position="1"/>
        <end position="19"/>
    </location>
</feature>
<dbReference type="AlphaFoldDB" id="A0A2Z4GIE4"/>
<keyword evidence="1" id="KW-0732">Signal</keyword>
<evidence type="ECO:0000256" key="1">
    <source>
        <dbReference type="SAM" id="SignalP"/>
    </source>
</evidence>
<dbReference type="RefSeq" id="WP_111374122.1">
    <property type="nucleotide sequence ID" value="NZ_CP029480.1"/>
</dbReference>
<accession>A0A2Z4GIE4</accession>
<keyword evidence="4" id="KW-1185">Reference proteome</keyword>
<dbReference type="EMBL" id="CP029480">
    <property type="protein sequence ID" value="AWW00756.1"/>
    <property type="molecule type" value="Genomic_DNA"/>
</dbReference>
<dbReference type="InterPro" id="IPR010496">
    <property type="entry name" value="AL/BT2_dom"/>
</dbReference>
<evidence type="ECO:0000313" key="3">
    <source>
        <dbReference type="EMBL" id="AWW00756.1"/>
    </source>
</evidence>
<protein>
    <submittedName>
        <fullName evidence="3">DUF1080 domain-containing protein</fullName>
    </submittedName>
</protein>
<dbReference type="OrthoDB" id="9806233at2"/>
<name>A0A2Z4GIE4_9BACT</name>
<dbReference type="Gene3D" id="2.60.120.560">
    <property type="entry name" value="Exo-inulinase, domain 1"/>
    <property type="match status" value="1"/>
</dbReference>
<dbReference type="KEGG" id="als:DJ013_01655"/>
<feature type="domain" description="3-keto-alpha-glucoside-1,2-lyase/3-keto-2-hydroxy-glucal hydratase" evidence="2">
    <location>
        <begin position="20"/>
        <end position="223"/>
    </location>
</feature>